<dbReference type="RefSeq" id="WP_290365696.1">
    <property type="nucleotide sequence ID" value="NZ_JAUFQU010000096.1"/>
</dbReference>
<proteinExistence type="inferred from homology"/>
<sequence>MGHAPQMVNAYYNPMYNEIVFPAAILQTPFYDYKADQAVNYGGIGAVIGHEISHGFDDSGARF</sequence>
<keyword evidence="3" id="KW-0378">Hydrolase</keyword>
<organism evidence="3 4">
    <name type="scientific">Paenimyroides ceti</name>
    <dbReference type="NCBI Taxonomy" id="395087"/>
    <lineage>
        <taxon>Bacteria</taxon>
        <taxon>Pseudomonadati</taxon>
        <taxon>Bacteroidota</taxon>
        <taxon>Flavobacteriia</taxon>
        <taxon>Flavobacteriales</taxon>
        <taxon>Flavobacteriaceae</taxon>
        <taxon>Paenimyroides</taxon>
    </lineage>
</organism>
<evidence type="ECO:0000259" key="2">
    <source>
        <dbReference type="Pfam" id="PF01431"/>
    </source>
</evidence>
<dbReference type="EC" id="3.4.24.-" evidence="3"/>
<dbReference type="GO" id="GO:0016787">
    <property type="term" value="F:hydrolase activity"/>
    <property type="evidence" value="ECO:0007669"/>
    <property type="project" value="UniProtKB-KW"/>
</dbReference>
<name>A0ABT8D229_9FLAO</name>
<dbReference type="PANTHER" id="PTHR11733">
    <property type="entry name" value="ZINC METALLOPROTEASE FAMILY M13 NEPRILYSIN-RELATED"/>
    <property type="match status" value="1"/>
</dbReference>
<evidence type="ECO:0000313" key="4">
    <source>
        <dbReference type="Proteomes" id="UP001242368"/>
    </source>
</evidence>
<dbReference type="Gene3D" id="3.40.390.10">
    <property type="entry name" value="Collagenase (Catalytic Domain)"/>
    <property type="match status" value="1"/>
</dbReference>
<reference evidence="4" key="1">
    <citation type="journal article" date="2019" name="Int. J. Syst. Evol. Microbiol.">
        <title>The Global Catalogue of Microorganisms (GCM) 10K type strain sequencing project: providing services to taxonomists for standard genome sequencing and annotation.</title>
        <authorList>
            <consortium name="The Broad Institute Genomics Platform"/>
            <consortium name="The Broad Institute Genome Sequencing Center for Infectious Disease"/>
            <person name="Wu L."/>
            <person name="Ma J."/>
        </authorList>
    </citation>
    <scope>NUCLEOTIDE SEQUENCE [LARGE SCALE GENOMIC DNA]</scope>
    <source>
        <strain evidence="4">CECT 7184</strain>
    </source>
</reference>
<dbReference type="PROSITE" id="PS51885">
    <property type="entry name" value="NEPRILYSIN"/>
    <property type="match status" value="1"/>
</dbReference>
<dbReference type="InterPro" id="IPR000718">
    <property type="entry name" value="Peptidase_M13"/>
</dbReference>
<dbReference type="InterPro" id="IPR024079">
    <property type="entry name" value="MetalloPept_cat_dom_sf"/>
</dbReference>
<dbReference type="InterPro" id="IPR018497">
    <property type="entry name" value="Peptidase_M13_C"/>
</dbReference>
<dbReference type="EMBL" id="JAUFQU010000096">
    <property type="protein sequence ID" value="MDN3710595.1"/>
    <property type="molecule type" value="Genomic_DNA"/>
</dbReference>
<gene>
    <name evidence="3" type="ORF">QW060_27845</name>
</gene>
<protein>
    <submittedName>
        <fullName evidence="3">M13-type metalloendopeptidase</fullName>
        <ecNumber evidence="3">3.4.24.-</ecNumber>
    </submittedName>
</protein>
<feature type="domain" description="Peptidase M13 C-terminal" evidence="2">
    <location>
        <begin position="9"/>
        <end position="63"/>
    </location>
</feature>
<evidence type="ECO:0000256" key="1">
    <source>
        <dbReference type="ARBA" id="ARBA00007357"/>
    </source>
</evidence>
<accession>A0ABT8D229</accession>
<evidence type="ECO:0000313" key="3">
    <source>
        <dbReference type="EMBL" id="MDN3710595.1"/>
    </source>
</evidence>
<comment type="similarity">
    <text evidence="1">Belongs to the peptidase M13 family.</text>
</comment>
<dbReference type="PRINTS" id="PR00786">
    <property type="entry name" value="NEPRILYSIN"/>
</dbReference>
<dbReference type="PANTHER" id="PTHR11733:SF167">
    <property type="entry name" value="FI17812P1-RELATED"/>
    <property type="match status" value="1"/>
</dbReference>
<dbReference type="Pfam" id="PF01431">
    <property type="entry name" value="Peptidase_M13"/>
    <property type="match status" value="1"/>
</dbReference>
<dbReference type="Proteomes" id="UP001242368">
    <property type="component" value="Unassembled WGS sequence"/>
</dbReference>
<keyword evidence="4" id="KW-1185">Reference proteome</keyword>
<comment type="caution">
    <text evidence="3">The sequence shown here is derived from an EMBL/GenBank/DDBJ whole genome shotgun (WGS) entry which is preliminary data.</text>
</comment>
<dbReference type="SUPFAM" id="SSF55486">
    <property type="entry name" value="Metalloproteases ('zincins'), catalytic domain"/>
    <property type="match status" value="1"/>
</dbReference>